<keyword evidence="7" id="KW-0807">Transducer</keyword>
<proteinExistence type="predicted"/>
<keyword evidence="5 8" id="KW-0472">Membrane</keyword>
<dbReference type="EMBL" id="CACVKT020007571">
    <property type="protein sequence ID" value="CAC5408599.1"/>
    <property type="molecule type" value="Genomic_DNA"/>
</dbReference>
<sequence length="482" mass="55155">MAIKLTFIVIIISIVYGFLGADNQTCSERENMNEICTDFPPELSTDGAENREVCEITNLNEVVSPSAEADIYPLSKRSPSFFVRFDDASVFSISIIKNCSRLLTEIINILVFPLENCIDQFARFIHQSGYNLSDDEYSMTGLSVQTILEYIDNNICLEMQYKCRKDSYYVSEEFIQGEHITNLMMALSVGITVVNVFENRSATTIFLSCLALSDTLTALLRSLPNFIVYQLYYHYIGFIRHTPRLHLIGYSFCIMFNLAIEMSNGFHLLSVFITTLLCMQKAVALLFPLWSNAHLDKASSLKGFCFVLIFTLLLYLPISYFQIYTFNDVDGSCCKDQKRLIDIFDLYRYFYLTSNIVTLFALSVVLACSVNIICKLTCIRKNLPWTDNFAIRRRNIKSAITVLLISIIFILSESMYALSVLLYVQWDSDSGEAISELYFEVRRYSDISLLIGFSLNFVVYLVMSEQLRKRISIGARGRIKCC</sequence>
<dbReference type="OrthoDB" id="6113011at2759"/>
<evidence type="ECO:0000256" key="8">
    <source>
        <dbReference type="SAM" id="Phobius"/>
    </source>
</evidence>
<keyword evidence="4" id="KW-0297">G-protein coupled receptor</keyword>
<evidence type="ECO:0000256" key="5">
    <source>
        <dbReference type="ARBA" id="ARBA00023136"/>
    </source>
</evidence>
<evidence type="ECO:0000256" key="2">
    <source>
        <dbReference type="ARBA" id="ARBA00022692"/>
    </source>
</evidence>
<feature type="transmembrane region" description="Helical" evidence="8">
    <location>
        <begin position="301"/>
        <end position="321"/>
    </location>
</feature>
<evidence type="ECO:0000256" key="4">
    <source>
        <dbReference type="ARBA" id="ARBA00023040"/>
    </source>
</evidence>
<dbReference type="InterPro" id="IPR017452">
    <property type="entry name" value="GPCR_Rhodpsn_7TM"/>
</dbReference>
<feature type="signal peptide" evidence="9">
    <location>
        <begin position="1"/>
        <end position="17"/>
    </location>
</feature>
<keyword evidence="9" id="KW-0732">Signal</keyword>
<dbReference type="GO" id="GO:0004930">
    <property type="term" value="F:G protein-coupled receptor activity"/>
    <property type="evidence" value="ECO:0007669"/>
    <property type="project" value="UniProtKB-KW"/>
</dbReference>
<keyword evidence="12" id="KW-1185">Reference proteome</keyword>
<dbReference type="SUPFAM" id="SSF81321">
    <property type="entry name" value="Family A G protein-coupled receptor-like"/>
    <property type="match status" value="1"/>
</dbReference>
<accession>A0A6J8DKF6</accession>
<gene>
    <name evidence="11" type="ORF">MCOR_41978</name>
</gene>
<dbReference type="PANTHER" id="PTHR24243:SF233">
    <property type="entry name" value="THYROTROPIN-RELEASING HORMONE RECEPTOR"/>
    <property type="match status" value="1"/>
</dbReference>
<keyword evidence="3 8" id="KW-1133">Transmembrane helix</keyword>
<evidence type="ECO:0000256" key="7">
    <source>
        <dbReference type="ARBA" id="ARBA00023224"/>
    </source>
</evidence>
<feature type="transmembrane region" description="Helical" evidence="8">
    <location>
        <begin position="356"/>
        <end position="378"/>
    </location>
</feature>
<keyword evidence="6" id="KW-0675">Receptor</keyword>
<organism evidence="11 12">
    <name type="scientific">Mytilus coruscus</name>
    <name type="common">Sea mussel</name>
    <dbReference type="NCBI Taxonomy" id="42192"/>
    <lineage>
        <taxon>Eukaryota</taxon>
        <taxon>Metazoa</taxon>
        <taxon>Spiralia</taxon>
        <taxon>Lophotrochozoa</taxon>
        <taxon>Mollusca</taxon>
        <taxon>Bivalvia</taxon>
        <taxon>Autobranchia</taxon>
        <taxon>Pteriomorphia</taxon>
        <taxon>Mytilida</taxon>
        <taxon>Mytiloidea</taxon>
        <taxon>Mytilidae</taxon>
        <taxon>Mytilinae</taxon>
        <taxon>Mytilus</taxon>
    </lineage>
</organism>
<evidence type="ECO:0000256" key="9">
    <source>
        <dbReference type="SAM" id="SignalP"/>
    </source>
</evidence>
<feature type="domain" description="G-protein coupled receptors family 1 profile" evidence="10">
    <location>
        <begin position="181"/>
        <end position="460"/>
    </location>
</feature>
<keyword evidence="2 8" id="KW-0812">Transmembrane</keyword>
<dbReference type="Proteomes" id="UP000507470">
    <property type="component" value="Unassembled WGS sequence"/>
</dbReference>
<evidence type="ECO:0000259" key="10">
    <source>
        <dbReference type="PROSITE" id="PS50262"/>
    </source>
</evidence>
<reference evidence="11 12" key="1">
    <citation type="submission" date="2020-06" db="EMBL/GenBank/DDBJ databases">
        <authorList>
            <person name="Li R."/>
            <person name="Bekaert M."/>
        </authorList>
    </citation>
    <scope>NUCLEOTIDE SEQUENCE [LARGE SCALE GENOMIC DNA]</scope>
    <source>
        <strain evidence="12">wild</strain>
    </source>
</reference>
<evidence type="ECO:0000313" key="11">
    <source>
        <dbReference type="EMBL" id="CAC5408599.1"/>
    </source>
</evidence>
<dbReference type="AlphaFoldDB" id="A0A6J8DKF6"/>
<dbReference type="GO" id="GO:0005886">
    <property type="term" value="C:plasma membrane"/>
    <property type="evidence" value="ECO:0007669"/>
    <property type="project" value="TreeGrafter"/>
</dbReference>
<protein>
    <recommendedName>
        <fullName evidence="10">G-protein coupled receptors family 1 profile domain-containing protein</fullName>
    </recommendedName>
</protein>
<feature type="chain" id="PRO_5026931515" description="G-protein coupled receptors family 1 profile domain-containing protein" evidence="9">
    <location>
        <begin position="18"/>
        <end position="482"/>
    </location>
</feature>
<comment type="subcellular location">
    <subcellularLocation>
        <location evidence="1">Membrane</location>
        <topology evidence="1">Multi-pass membrane protein</topology>
    </subcellularLocation>
</comment>
<dbReference type="PROSITE" id="PS50262">
    <property type="entry name" value="G_PROTEIN_RECEP_F1_2"/>
    <property type="match status" value="1"/>
</dbReference>
<feature type="transmembrane region" description="Helical" evidence="8">
    <location>
        <begin position="444"/>
        <end position="463"/>
    </location>
</feature>
<dbReference type="Gene3D" id="1.20.1070.10">
    <property type="entry name" value="Rhodopsin 7-helix transmembrane proteins"/>
    <property type="match status" value="1"/>
</dbReference>
<dbReference type="PANTHER" id="PTHR24243">
    <property type="entry name" value="G-PROTEIN COUPLED RECEPTOR"/>
    <property type="match status" value="1"/>
</dbReference>
<feature type="transmembrane region" description="Helical" evidence="8">
    <location>
        <begin position="266"/>
        <end position="289"/>
    </location>
</feature>
<evidence type="ECO:0000256" key="3">
    <source>
        <dbReference type="ARBA" id="ARBA00022989"/>
    </source>
</evidence>
<name>A0A6J8DKF6_MYTCO</name>
<evidence type="ECO:0000256" key="6">
    <source>
        <dbReference type="ARBA" id="ARBA00023170"/>
    </source>
</evidence>
<feature type="transmembrane region" description="Helical" evidence="8">
    <location>
        <begin position="399"/>
        <end position="424"/>
    </location>
</feature>
<evidence type="ECO:0000313" key="12">
    <source>
        <dbReference type="Proteomes" id="UP000507470"/>
    </source>
</evidence>
<evidence type="ECO:0000256" key="1">
    <source>
        <dbReference type="ARBA" id="ARBA00004141"/>
    </source>
</evidence>